<evidence type="ECO:0000256" key="4">
    <source>
        <dbReference type="ARBA" id="ARBA00022679"/>
    </source>
</evidence>
<feature type="transmembrane region" description="Helical" evidence="9">
    <location>
        <begin position="268"/>
        <end position="294"/>
    </location>
</feature>
<feature type="transmembrane region" description="Helical" evidence="9">
    <location>
        <begin position="300"/>
        <end position="318"/>
    </location>
</feature>
<evidence type="ECO:0000259" key="10">
    <source>
        <dbReference type="Pfam" id="PF13231"/>
    </source>
</evidence>
<keyword evidence="2" id="KW-1003">Cell membrane</keyword>
<comment type="subcellular location">
    <subcellularLocation>
        <location evidence="1">Cell membrane</location>
        <topology evidence="1">Multi-pass membrane protein</topology>
    </subcellularLocation>
</comment>
<dbReference type="Proteomes" id="UP000812013">
    <property type="component" value="Unassembled WGS sequence"/>
</dbReference>
<comment type="caution">
    <text evidence="11">The sequence shown here is derived from an EMBL/GenBank/DDBJ whole genome shotgun (WGS) entry which is preliminary data.</text>
</comment>
<dbReference type="InterPro" id="IPR050297">
    <property type="entry name" value="LipidA_mod_glycosyltrf_83"/>
</dbReference>
<feature type="transmembrane region" description="Helical" evidence="9">
    <location>
        <begin position="186"/>
        <end position="208"/>
    </location>
</feature>
<keyword evidence="3" id="KW-0328">Glycosyltransferase</keyword>
<evidence type="ECO:0000256" key="5">
    <source>
        <dbReference type="ARBA" id="ARBA00022692"/>
    </source>
</evidence>
<dbReference type="PANTHER" id="PTHR33908:SF3">
    <property type="entry name" value="UNDECAPRENYL PHOSPHATE-ALPHA-4-AMINO-4-DEOXY-L-ARABINOSE ARABINOSYL TRANSFERASE"/>
    <property type="match status" value="1"/>
</dbReference>
<feature type="transmembrane region" description="Helical" evidence="9">
    <location>
        <begin position="157"/>
        <end position="174"/>
    </location>
</feature>
<evidence type="ECO:0000313" key="12">
    <source>
        <dbReference type="Proteomes" id="UP000812013"/>
    </source>
</evidence>
<organism evidence="11 12">
    <name type="scientific">Streptomyces bambusae</name>
    <dbReference type="NCBI Taxonomy" id="1550616"/>
    <lineage>
        <taxon>Bacteria</taxon>
        <taxon>Bacillati</taxon>
        <taxon>Actinomycetota</taxon>
        <taxon>Actinomycetes</taxon>
        <taxon>Kitasatosporales</taxon>
        <taxon>Streptomycetaceae</taxon>
        <taxon>Streptomyces</taxon>
    </lineage>
</organism>
<feature type="domain" description="Glycosyltransferase RgtA/B/C/D-like" evidence="10">
    <location>
        <begin position="94"/>
        <end position="245"/>
    </location>
</feature>
<evidence type="ECO:0000256" key="7">
    <source>
        <dbReference type="ARBA" id="ARBA00023136"/>
    </source>
</evidence>
<protein>
    <recommendedName>
        <fullName evidence="10">Glycosyltransferase RgtA/B/C/D-like domain-containing protein</fullName>
    </recommendedName>
</protein>
<dbReference type="PANTHER" id="PTHR33908">
    <property type="entry name" value="MANNOSYLTRANSFERASE YKCB-RELATED"/>
    <property type="match status" value="1"/>
</dbReference>
<evidence type="ECO:0000256" key="2">
    <source>
        <dbReference type="ARBA" id="ARBA00022475"/>
    </source>
</evidence>
<feature type="transmembrane region" description="Helical" evidence="9">
    <location>
        <begin position="107"/>
        <end position="128"/>
    </location>
</feature>
<feature type="region of interest" description="Disordered" evidence="8">
    <location>
        <begin position="1"/>
        <end position="22"/>
    </location>
</feature>
<evidence type="ECO:0000256" key="8">
    <source>
        <dbReference type="SAM" id="MobiDB-lite"/>
    </source>
</evidence>
<feature type="transmembrane region" description="Helical" evidence="9">
    <location>
        <begin position="228"/>
        <end position="247"/>
    </location>
</feature>
<dbReference type="EMBL" id="WTFF01000403">
    <property type="protein sequence ID" value="MBW5486456.1"/>
    <property type="molecule type" value="Genomic_DNA"/>
</dbReference>
<accession>A0ABS6ZIB0</accession>
<evidence type="ECO:0000256" key="6">
    <source>
        <dbReference type="ARBA" id="ARBA00022989"/>
    </source>
</evidence>
<sequence length="507" mass="54577">MTSSSTAVAPGTGAGRSGAVDASAGRGAAPAQGLARFDWLWAALLTFVVASIGSGTAQPWRDELASWNAAQRETGDLVEMLGNVDAVSGAYYLLLHGWVSVFGDSPAMLRMPSALAMAGAAAFVVLTARGLFDRRAAVFAGVVFALVPAVSKYGQEARSYAFVVLAVAAATWLLMRALERPTAARWLPYAVAVAAAGLFHIVSLLFLLPHGIIVLMRWWRERSWRLPVSYAVTVVVALLPVVPLVLLGQRQVGRQISWLKAPHLRDLAGLWSNLAASPLVALALLGAALLPLAWSRGRRPAAELALVAALPIGVAWVISHGSTSYFLDRYLLFTLPAWVVLAAAGLGALRPRLLGVAGLVVLVALGVTDQRHLRTTYAKDRTDGRRVADVIAKDYRPGDGFAPVRGADRVFMIDFTVEYYLPERVKLKDVFAERSAVASDDLFPVECAQPAQCLNGTQRVWVVTWSGTSNPYHKLPADQEKALKDHYKVVRSTKAGSLQVTLVERTR</sequence>
<feature type="transmembrane region" description="Helical" evidence="9">
    <location>
        <begin position="353"/>
        <end position="369"/>
    </location>
</feature>
<feature type="transmembrane region" description="Helical" evidence="9">
    <location>
        <begin position="77"/>
        <end position="95"/>
    </location>
</feature>
<feature type="transmembrane region" description="Helical" evidence="9">
    <location>
        <begin position="39"/>
        <end position="57"/>
    </location>
</feature>
<evidence type="ECO:0000256" key="1">
    <source>
        <dbReference type="ARBA" id="ARBA00004651"/>
    </source>
</evidence>
<dbReference type="InterPro" id="IPR038731">
    <property type="entry name" value="RgtA/B/C-like"/>
</dbReference>
<keyword evidence="7 9" id="KW-0472">Membrane</keyword>
<gene>
    <name evidence="11" type="ORF">GPJ59_32520</name>
</gene>
<name>A0ABS6ZIB0_9ACTN</name>
<keyword evidence="4" id="KW-0808">Transferase</keyword>
<evidence type="ECO:0000313" key="11">
    <source>
        <dbReference type="EMBL" id="MBW5486456.1"/>
    </source>
</evidence>
<proteinExistence type="predicted"/>
<evidence type="ECO:0000256" key="3">
    <source>
        <dbReference type="ARBA" id="ARBA00022676"/>
    </source>
</evidence>
<dbReference type="RefSeq" id="WP_219671524.1">
    <property type="nucleotide sequence ID" value="NZ_WTFF01000403.1"/>
</dbReference>
<keyword evidence="5 9" id="KW-0812">Transmembrane</keyword>
<keyword evidence="6 9" id="KW-1133">Transmembrane helix</keyword>
<dbReference type="Pfam" id="PF13231">
    <property type="entry name" value="PMT_2"/>
    <property type="match status" value="1"/>
</dbReference>
<keyword evidence="12" id="KW-1185">Reference proteome</keyword>
<reference evidence="11 12" key="1">
    <citation type="submission" date="2019-12" db="EMBL/GenBank/DDBJ databases">
        <title>Genome sequence of Streptomyces bambusae.</title>
        <authorList>
            <person name="Bansal K."/>
            <person name="Choksket S."/>
            <person name="Korpole S."/>
            <person name="Patil P.B."/>
        </authorList>
    </citation>
    <scope>NUCLEOTIDE SEQUENCE [LARGE SCALE GENOMIC DNA]</scope>
    <source>
        <strain evidence="11 12">SK60</strain>
    </source>
</reference>
<evidence type="ECO:0000256" key="9">
    <source>
        <dbReference type="SAM" id="Phobius"/>
    </source>
</evidence>